<feature type="binding site" evidence="8">
    <location>
        <position position="72"/>
    </location>
    <ligand>
        <name>S-adenosyl-L-methionine</name>
        <dbReference type="ChEBI" id="CHEBI:59789"/>
    </ligand>
</feature>
<keyword evidence="7 8" id="KW-0456">Lyase</keyword>
<dbReference type="PANTHER" id="PTHR42836:SF1">
    <property type="entry name" value="7-CARBOXY-7-DEAZAGUANINE SYNTHASE"/>
    <property type="match status" value="1"/>
</dbReference>
<sequence>MAIDVNEIFFSIQGESTYAGLPCVFVRLSGCNLSCSYCDTRYAAIVEERLEIGEILERIRSFGCRRVEITGGEPLLQAETPELIRRLLDDRYTVLLETNGSMNIDVVDPRCVRIVDIKCPSSGESDRFDRQNLDRLTKDDQLKFVLSDRADFDFAANLLERLPNHLPSEHVLFSPVWGLLSPALLAQWILEAGVDVRLHLQLHKWIWPGVERGV</sequence>
<dbReference type="GO" id="GO:0016840">
    <property type="term" value="F:carbon-nitrogen lyase activity"/>
    <property type="evidence" value="ECO:0007669"/>
    <property type="project" value="UniProtKB-UniRule"/>
</dbReference>
<accession>A0A7C4RRD2</accession>
<dbReference type="InterPro" id="IPR024924">
    <property type="entry name" value="7-CO-7-deazaguanine_synth-like"/>
</dbReference>
<feature type="domain" description="Radical SAM core" evidence="9">
    <location>
        <begin position="18"/>
        <end position="209"/>
    </location>
</feature>
<dbReference type="PROSITE" id="PS51918">
    <property type="entry name" value="RADICAL_SAM"/>
    <property type="match status" value="1"/>
</dbReference>
<comment type="cofactor">
    <cofactor evidence="8">
        <name>Mg(2+)</name>
        <dbReference type="ChEBI" id="CHEBI:18420"/>
    </cofactor>
</comment>
<keyword evidence="2 8" id="KW-0949">S-adenosyl-L-methionine</keyword>
<comment type="catalytic activity">
    <reaction evidence="8">
        <text>6-carboxy-5,6,7,8-tetrahydropterin + H(+) = 7-carboxy-7-carbaguanine + NH4(+)</text>
        <dbReference type="Rhea" id="RHEA:27974"/>
        <dbReference type="ChEBI" id="CHEBI:15378"/>
        <dbReference type="ChEBI" id="CHEBI:28938"/>
        <dbReference type="ChEBI" id="CHEBI:61032"/>
        <dbReference type="ChEBI" id="CHEBI:61036"/>
        <dbReference type="EC" id="4.3.99.3"/>
    </reaction>
</comment>
<evidence type="ECO:0000256" key="6">
    <source>
        <dbReference type="ARBA" id="ARBA00023014"/>
    </source>
</evidence>
<dbReference type="SFLD" id="SFLDS00029">
    <property type="entry name" value="Radical_SAM"/>
    <property type="match status" value="1"/>
</dbReference>
<dbReference type="InterPro" id="IPR007197">
    <property type="entry name" value="rSAM"/>
</dbReference>
<dbReference type="SUPFAM" id="SSF102114">
    <property type="entry name" value="Radical SAM enzymes"/>
    <property type="match status" value="1"/>
</dbReference>
<feature type="binding site" evidence="8">
    <location>
        <position position="40"/>
    </location>
    <ligand>
        <name>Mg(2+)</name>
        <dbReference type="ChEBI" id="CHEBI:18420"/>
    </ligand>
</feature>
<feature type="binding site" evidence="8">
    <location>
        <position position="70"/>
    </location>
    <ligand>
        <name>substrate</name>
    </ligand>
</feature>
<feature type="binding site" evidence="8">
    <location>
        <position position="31"/>
    </location>
    <ligand>
        <name>[4Fe-4S] cluster</name>
        <dbReference type="ChEBI" id="CHEBI:49883"/>
        <note>4Fe-4S-S-AdoMet</note>
    </ligand>
</feature>
<evidence type="ECO:0000256" key="3">
    <source>
        <dbReference type="ARBA" id="ARBA00022723"/>
    </source>
</evidence>
<dbReference type="PIRSF" id="PIRSF000370">
    <property type="entry name" value="QueE"/>
    <property type="match status" value="1"/>
</dbReference>
<comment type="caution">
    <text evidence="10">The sequence shown here is derived from an EMBL/GenBank/DDBJ whole genome shotgun (WGS) entry which is preliminary data.</text>
</comment>
<proteinExistence type="inferred from homology"/>
<dbReference type="UniPathway" id="UPA00391"/>
<organism evidence="10">
    <name type="scientific">Desulfatirhabdium butyrativorans</name>
    <dbReference type="NCBI Taxonomy" id="340467"/>
    <lineage>
        <taxon>Bacteria</taxon>
        <taxon>Pseudomonadati</taxon>
        <taxon>Thermodesulfobacteriota</taxon>
        <taxon>Desulfobacteria</taxon>
        <taxon>Desulfobacterales</taxon>
        <taxon>Desulfatirhabdiaceae</taxon>
        <taxon>Desulfatirhabdium</taxon>
    </lineage>
</organism>
<dbReference type="HAMAP" id="MF_00917">
    <property type="entry name" value="QueE"/>
    <property type="match status" value="1"/>
</dbReference>
<feature type="binding site" evidence="8">
    <location>
        <begin position="37"/>
        <end position="39"/>
    </location>
    <ligand>
        <name>S-adenosyl-L-methionine</name>
        <dbReference type="ChEBI" id="CHEBI:59789"/>
    </ligand>
</feature>
<comment type="cofactor">
    <cofactor evidence="8">
        <name>[4Fe-4S] cluster</name>
        <dbReference type="ChEBI" id="CHEBI:49883"/>
    </cofactor>
    <text evidence="8">Binds 1 [4Fe-4S] cluster. The cluster is coordinated with 3 cysteines and an exchangeable S-adenosyl-L-methionine.</text>
</comment>
<dbReference type="EC" id="4.3.99.3" evidence="8"/>
<dbReference type="GO" id="GO:0051539">
    <property type="term" value="F:4 iron, 4 sulfur cluster binding"/>
    <property type="evidence" value="ECO:0007669"/>
    <property type="project" value="UniProtKB-UniRule"/>
</dbReference>
<keyword evidence="6 8" id="KW-0411">Iron-sulfur</keyword>
<dbReference type="Pfam" id="PF04055">
    <property type="entry name" value="Radical_SAM"/>
    <property type="match status" value="1"/>
</dbReference>
<evidence type="ECO:0000256" key="5">
    <source>
        <dbReference type="ARBA" id="ARBA00023004"/>
    </source>
</evidence>
<dbReference type="PANTHER" id="PTHR42836">
    <property type="entry name" value="7-CARBOXY-7-DEAZAGUANINE SYNTHASE"/>
    <property type="match status" value="1"/>
</dbReference>
<evidence type="ECO:0000256" key="4">
    <source>
        <dbReference type="ARBA" id="ARBA00022842"/>
    </source>
</evidence>
<evidence type="ECO:0000256" key="8">
    <source>
        <dbReference type="HAMAP-Rule" id="MF_00917"/>
    </source>
</evidence>
<keyword evidence="5 8" id="KW-0408">Iron</keyword>
<dbReference type="Gene3D" id="3.20.20.70">
    <property type="entry name" value="Aldolase class I"/>
    <property type="match status" value="1"/>
</dbReference>
<dbReference type="AlphaFoldDB" id="A0A7C4RRD2"/>
<feature type="binding site" evidence="8">
    <location>
        <begin position="12"/>
        <end position="14"/>
    </location>
    <ligand>
        <name>substrate</name>
    </ligand>
</feature>
<evidence type="ECO:0000256" key="2">
    <source>
        <dbReference type="ARBA" id="ARBA00022691"/>
    </source>
</evidence>
<name>A0A7C4RRD2_9BACT</name>
<feature type="binding site" evidence="8">
    <location>
        <position position="27"/>
    </location>
    <ligand>
        <name>substrate</name>
    </ligand>
</feature>
<feature type="binding site" evidence="8">
    <location>
        <position position="38"/>
    </location>
    <ligand>
        <name>[4Fe-4S] cluster</name>
        <dbReference type="ChEBI" id="CHEBI:49883"/>
        <note>4Fe-4S-S-AdoMet</note>
    </ligand>
</feature>
<keyword evidence="8" id="KW-0671">Queuosine biosynthesis</keyword>
<keyword evidence="4 8" id="KW-0460">Magnesium</keyword>
<dbReference type="GO" id="GO:0008616">
    <property type="term" value="P:tRNA queuosine(34) biosynthetic process"/>
    <property type="evidence" value="ECO:0007669"/>
    <property type="project" value="UniProtKB-UniRule"/>
</dbReference>
<dbReference type="GO" id="GO:1904047">
    <property type="term" value="F:S-adenosyl-L-methionine binding"/>
    <property type="evidence" value="ECO:0007669"/>
    <property type="project" value="UniProtKB-UniRule"/>
</dbReference>
<evidence type="ECO:0000256" key="1">
    <source>
        <dbReference type="ARBA" id="ARBA00022485"/>
    </source>
</evidence>
<keyword evidence="1 8" id="KW-0004">4Fe-4S</keyword>
<feature type="binding site" evidence="8">
    <location>
        <position position="35"/>
    </location>
    <ligand>
        <name>[4Fe-4S] cluster</name>
        <dbReference type="ChEBI" id="CHEBI:49883"/>
        <note>4Fe-4S-S-AdoMet</note>
    </ligand>
</feature>
<dbReference type="GO" id="GO:0000287">
    <property type="term" value="F:magnesium ion binding"/>
    <property type="evidence" value="ECO:0007669"/>
    <property type="project" value="UniProtKB-UniRule"/>
</dbReference>
<dbReference type="CDD" id="cd01335">
    <property type="entry name" value="Radical_SAM"/>
    <property type="match status" value="1"/>
</dbReference>
<comment type="pathway">
    <text evidence="8">Purine metabolism; 7-cyano-7-deazaguanine biosynthesis.</text>
</comment>
<keyword evidence="3 8" id="KW-0479">Metal-binding</keyword>
<comment type="function">
    <text evidence="8">Catalyzes the complex heterocyclic radical-mediated conversion of 6-carboxy-5,6,7,8-tetrahydropterin (CPH4) to 7-carboxy-7-deazaguanine (CDG), a step common to the biosynthetic pathways of all 7-deazapurine-containing compounds.</text>
</comment>
<dbReference type="InterPro" id="IPR013785">
    <property type="entry name" value="Aldolase_TIM"/>
</dbReference>
<evidence type="ECO:0000313" key="10">
    <source>
        <dbReference type="EMBL" id="HGU32414.1"/>
    </source>
</evidence>
<comment type="cofactor">
    <cofactor evidence="8">
        <name>S-adenosyl-L-methionine</name>
        <dbReference type="ChEBI" id="CHEBI:59789"/>
    </cofactor>
    <text evidence="8">Binds 1 S-adenosyl-L-methionine per subunit.</text>
</comment>
<protein>
    <recommendedName>
        <fullName evidence="8">7-carboxy-7-deazaguanine synthase</fullName>
        <shortName evidence="8">CDG synthase</shortName>
        <ecNumber evidence="8">4.3.99.3</ecNumber>
    </recommendedName>
    <alternativeName>
        <fullName evidence="8">Queuosine biosynthesis protein QueE</fullName>
    </alternativeName>
</protein>
<dbReference type="InterPro" id="IPR058240">
    <property type="entry name" value="rSAM_sf"/>
</dbReference>
<evidence type="ECO:0000256" key="7">
    <source>
        <dbReference type="ARBA" id="ARBA00023239"/>
    </source>
</evidence>
<evidence type="ECO:0000259" key="9">
    <source>
        <dbReference type="PROSITE" id="PS51918"/>
    </source>
</evidence>
<comment type="caution">
    <text evidence="8">Lacks conserved residue(s) required for the propagation of feature annotation.</text>
</comment>
<gene>
    <name evidence="8" type="primary">queE</name>
    <name evidence="10" type="ORF">ENS29_06115</name>
</gene>
<reference evidence="10" key="1">
    <citation type="journal article" date="2020" name="mSystems">
        <title>Genome- and Community-Level Interaction Insights into Carbon Utilization and Element Cycling Functions of Hydrothermarchaeota in Hydrothermal Sediment.</title>
        <authorList>
            <person name="Zhou Z."/>
            <person name="Liu Y."/>
            <person name="Xu W."/>
            <person name="Pan J."/>
            <person name="Luo Z.H."/>
            <person name="Li M."/>
        </authorList>
    </citation>
    <scope>NUCLEOTIDE SEQUENCE [LARGE SCALE GENOMIC DNA]</scope>
    <source>
        <strain evidence="10">SpSt-477</strain>
    </source>
</reference>
<comment type="subunit">
    <text evidence="8">Homodimer.</text>
</comment>
<dbReference type="EMBL" id="DSUH01000138">
    <property type="protein sequence ID" value="HGU32414.1"/>
    <property type="molecule type" value="Genomic_DNA"/>
</dbReference>
<comment type="similarity">
    <text evidence="8">Belongs to the radical SAM superfamily. 7-carboxy-7-deazaguanine synthase family.</text>
</comment>